<dbReference type="SUPFAM" id="SSF82185">
    <property type="entry name" value="Histone H3 K4-specific methyltransferase SET7/9 N-terminal domain"/>
    <property type="match status" value="2"/>
</dbReference>
<keyword evidence="3" id="KW-0966">Cell projection</keyword>
<name>A0ABP1HBU7_9EUKA</name>
<dbReference type="SMART" id="SM00698">
    <property type="entry name" value="MORN"/>
    <property type="match status" value="4"/>
</dbReference>
<reference evidence="4 5" key="1">
    <citation type="submission" date="2024-07" db="EMBL/GenBank/DDBJ databases">
        <authorList>
            <person name="Akdeniz Z."/>
        </authorList>
    </citation>
    <scope>NUCLEOTIDE SEQUENCE [LARGE SCALE GENOMIC DNA]</scope>
</reference>
<dbReference type="PANTHER" id="PTHR46614">
    <property type="entry name" value="MORN REPEAT-CONTAINING PROTEIN 4"/>
    <property type="match status" value="1"/>
</dbReference>
<keyword evidence="2" id="KW-0677">Repeat</keyword>
<comment type="subcellular location">
    <subcellularLocation>
        <location evidence="1">Cell projection</location>
    </subcellularLocation>
</comment>
<comment type="caution">
    <text evidence="4">The sequence shown here is derived from an EMBL/GenBank/DDBJ whole genome shotgun (WGS) entry which is preliminary data.</text>
</comment>
<gene>
    <name evidence="4" type="ORF">HINF_LOCUS10587</name>
</gene>
<evidence type="ECO:0000256" key="2">
    <source>
        <dbReference type="ARBA" id="ARBA00022737"/>
    </source>
</evidence>
<dbReference type="Pfam" id="PF02493">
    <property type="entry name" value="MORN"/>
    <property type="match status" value="4"/>
</dbReference>
<evidence type="ECO:0000313" key="4">
    <source>
        <dbReference type="EMBL" id="CAL5988880.1"/>
    </source>
</evidence>
<proteinExistence type="predicted"/>
<sequence length="339" mass="39027">MSEVEIIVTKNYQYIGDIVGGRKHGKGALIFNDGGYYVGNFVNDRFSGNGTFKFNNQQQQLFGFFKNGDFVQGDLICQGFRQTIQNGSQYNQQQVYEKNQNKQKQVTILEIQQGDYKIVNFLTDGSIVHGKSNLTLNQVAITPRFIYVGEILNQKMNGTGVLVFNDGSVFNGKFINNKFDGVGTFTFASEIQMTGRFIEGDFYNGNLTLLKTNQIVQVKNYEWKHHLLDQQYDSDKIQDHLHKIQANSKQVTLIDSEKISYQYIFESKVNVQTKQTIFNQNTTKTNNPKSNLTNKPVLNCTKQNEQKTIQREVVMAKISKCKDEYYSYGRWNCFFLFTM</sequence>
<dbReference type="EMBL" id="CAXDID020000023">
    <property type="protein sequence ID" value="CAL5988880.1"/>
    <property type="molecule type" value="Genomic_DNA"/>
</dbReference>
<evidence type="ECO:0000256" key="1">
    <source>
        <dbReference type="ARBA" id="ARBA00004316"/>
    </source>
</evidence>
<dbReference type="Gene3D" id="2.20.110.10">
    <property type="entry name" value="Histone H3 K4-specific methyltransferase SET7/9 N-terminal domain"/>
    <property type="match status" value="2"/>
</dbReference>
<keyword evidence="5" id="KW-1185">Reference proteome</keyword>
<protein>
    <submittedName>
        <fullName evidence="4">MORN_motif-containing protein</fullName>
    </submittedName>
</protein>
<dbReference type="PANTHER" id="PTHR46614:SF1">
    <property type="entry name" value="MORN REPEAT-CONTAINING PROTEIN 4"/>
    <property type="match status" value="1"/>
</dbReference>
<evidence type="ECO:0000256" key="3">
    <source>
        <dbReference type="ARBA" id="ARBA00023273"/>
    </source>
</evidence>
<accession>A0ABP1HBU7</accession>
<evidence type="ECO:0000313" key="5">
    <source>
        <dbReference type="Proteomes" id="UP001642409"/>
    </source>
</evidence>
<dbReference type="Proteomes" id="UP001642409">
    <property type="component" value="Unassembled WGS sequence"/>
</dbReference>
<organism evidence="4 5">
    <name type="scientific">Hexamita inflata</name>
    <dbReference type="NCBI Taxonomy" id="28002"/>
    <lineage>
        <taxon>Eukaryota</taxon>
        <taxon>Metamonada</taxon>
        <taxon>Diplomonadida</taxon>
        <taxon>Hexamitidae</taxon>
        <taxon>Hexamitinae</taxon>
        <taxon>Hexamita</taxon>
    </lineage>
</organism>
<dbReference type="InterPro" id="IPR003409">
    <property type="entry name" value="MORN"/>
</dbReference>
<dbReference type="InterPro" id="IPR052315">
    <property type="entry name" value="MORN4"/>
</dbReference>